<sequence length="58" mass="6708">MLVIYSKEKIMSPHFCKVGKIKVNNKKIINLKEIEKRISNFVDDMSKVEFSKDVHGAV</sequence>
<dbReference type="Proteomes" id="UP000198999">
    <property type="component" value="Unassembled WGS sequence"/>
</dbReference>
<accession>A0A1H9FWN9</accession>
<gene>
    <name evidence="1" type="ORF">SAMN05421824_1602</name>
</gene>
<reference evidence="1 2" key="1">
    <citation type="submission" date="2016-10" db="EMBL/GenBank/DDBJ databases">
        <authorList>
            <person name="de Groot N.N."/>
        </authorList>
    </citation>
    <scope>NUCLEOTIDE SEQUENCE [LARGE SCALE GENOMIC DNA]</scope>
    <source>
        <strain evidence="1 2">DSM 21035</strain>
    </source>
</reference>
<name>A0A1H9FWN9_9FLAO</name>
<protein>
    <submittedName>
        <fullName evidence="1">Uncharacterized protein</fullName>
    </submittedName>
</protein>
<organism evidence="1 2">
    <name type="scientific">Hyunsoonleella jejuensis</name>
    <dbReference type="NCBI Taxonomy" id="419940"/>
    <lineage>
        <taxon>Bacteria</taxon>
        <taxon>Pseudomonadati</taxon>
        <taxon>Bacteroidota</taxon>
        <taxon>Flavobacteriia</taxon>
        <taxon>Flavobacteriales</taxon>
        <taxon>Flavobacteriaceae</taxon>
    </lineage>
</organism>
<evidence type="ECO:0000313" key="1">
    <source>
        <dbReference type="EMBL" id="SEQ42335.1"/>
    </source>
</evidence>
<keyword evidence="2" id="KW-1185">Reference proteome</keyword>
<proteinExistence type="predicted"/>
<dbReference type="STRING" id="419940.SAMN05421824_1602"/>
<dbReference type="EMBL" id="FOFN01000002">
    <property type="protein sequence ID" value="SEQ42335.1"/>
    <property type="molecule type" value="Genomic_DNA"/>
</dbReference>
<dbReference type="AlphaFoldDB" id="A0A1H9FWN9"/>
<evidence type="ECO:0000313" key="2">
    <source>
        <dbReference type="Proteomes" id="UP000198999"/>
    </source>
</evidence>